<organism evidence="1 2">
    <name type="scientific">Marmota marmota marmota</name>
    <name type="common">Alpine marmot</name>
    <dbReference type="NCBI Taxonomy" id="9994"/>
    <lineage>
        <taxon>Eukaryota</taxon>
        <taxon>Metazoa</taxon>
        <taxon>Chordata</taxon>
        <taxon>Craniata</taxon>
        <taxon>Vertebrata</taxon>
        <taxon>Euteleostomi</taxon>
        <taxon>Mammalia</taxon>
        <taxon>Eutheria</taxon>
        <taxon>Euarchontoglires</taxon>
        <taxon>Glires</taxon>
        <taxon>Rodentia</taxon>
        <taxon>Sciuromorpha</taxon>
        <taxon>Sciuridae</taxon>
        <taxon>Xerinae</taxon>
        <taxon>Marmotini</taxon>
        <taxon>Marmota</taxon>
    </lineage>
</organism>
<name>A0A8C5Z9K4_MARMA</name>
<evidence type="ECO:0000313" key="1">
    <source>
        <dbReference type="Ensembl" id="ENSMMMP00000010760.1"/>
    </source>
</evidence>
<dbReference type="Proteomes" id="UP000694407">
    <property type="component" value="Unplaced"/>
</dbReference>
<dbReference type="Ensembl" id="ENSMMMT00000012271.1">
    <property type="protein sequence ID" value="ENSMMMP00000010760.1"/>
    <property type="gene ID" value="ENSMMMG00000009581.1"/>
</dbReference>
<reference evidence="1" key="1">
    <citation type="submission" date="2025-08" db="UniProtKB">
        <authorList>
            <consortium name="Ensembl"/>
        </authorList>
    </citation>
    <scope>IDENTIFICATION</scope>
</reference>
<reference evidence="1" key="2">
    <citation type="submission" date="2025-09" db="UniProtKB">
        <authorList>
            <consortium name="Ensembl"/>
        </authorList>
    </citation>
    <scope>IDENTIFICATION</scope>
</reference>
<dbReference type="AlphaFoldDB" id="A0A8C5Z9K4"/>
<keyword evidence="2" id="KW-1185">Reference proteome</keyword>
<protein>
    <submittedName>
        <fullName evidence="1">Uncharacterized protein</fullName>
    </submittedName>
</protein>
<evidence type="ECO:0000313" key="2">
    <source>
        <dbReference type="Proteomes" id="UP000694407"/>
    </source>
</evidence>
<accession>A0A8C5Z9K4</accession>
<sequence length="87" mass="9409">RLAGSWDQSTIQPVVASLLPLPPAECAANLPSFWDNRCALPHLAIYFFLGSHYVGQCGLEFLNTSGPFTSSLPNSRDYKCMSSCLAG</sequence>
<proteinExistence type="predicted"/>